<comment type="caution">
    <text evidence="1">The sequence shown here is derived from an EMBL/GenBank/DDBJ whole genome shotgun (WGS) entry which is preliminary data.</text>
</comment>
<sequence length="292" mass="32740">MTMASLLTLSTEIQDTVLSEIHSQQLCSLSRTCHLLYKALLPLVYHDITIRITRHKGVPTGITCLLRTILERPAYANYITRLSFDEHREIQGPCSTPLLRGLKDDDERALVQRAVDELRLRILMSGSARYSVSLSASATYTSPWFEPVLEHTLSARRDTEALSSFSSLSHLTIQGGKLSAKALLLLFYLPRIATLDLAGTGYYDRFTKGDGSLIQPTFIAPQWPLPKPPNATSLTSLRLRQAETTARTIEFVLGQTPNFQSLFYHRIPSTARWLQYIPMRGNSHSGVGQAFF</sequence>
<name>A0A8H6K2J8_9PEZI</name>
<proteinExistence type="predicted"/>
<evidence type="ECO:0000313" key="1">
    <source>
        <dbReference type="EMBL" id="KAF6823513.1"/>
    </source>
</evidence>
<protein>
    <submittedName>
        <fullName evidence="1">F-box domain protein</fullName>
    </submittedName>
</protein>
<organism evidence="1 2">
    <name type="scientific">Colletotrichum plurivorum</name>
    <dbReference type="NCBI Taxonomy" id="2175906"/>
    <lineage>
        <taxon>Eukaryota</taxon>
        <taxon>Fungi</taxon>
        <taxon>Dikarya</taxon>
        <taxon>Ascomycota</taxon>
        <taxon>Pezizomycotina</taxon>
        <taxon>Sordariomycetes</taxon>
        <taxon>Hypocreomycetidae</taxon>
        <taxon>Glomerellales</taxon>
        <taxon>Glomerellaceae</taxon>
        <taxon>Colletotrichum</taxon>
        <taxon>Colletotrichum orchidearum species complex</taxon>
    </lineage>
</organism>
<dbReference type="Proteomes" id="UP000654918">
    <property type="component" value="Unassembled WGS sequence"/>
</dbReference>
<dbReference type="EMBL" id="WIGO01000211">
    <property type="protein sequence ID" value="KAF6823513.1"/>
    <property type="molecule type" value="Genomic_DNA"/>
</dbReference>
<dbReference type="AlphaFoldDB" id="A0A8H6K2J8"/>
<reference evidence="1" key="1">
    <citation type="journal article" date="2020" name="Phytopathology">
        <title>Genome Sequence Resources of Colletotrichum truncatum, C. plurivorum, C. musicola, and C. sojae: Four Species Pathogenic to Soybean (Glycine max).</title>
        <authorList>
            <person name="Rogerio F."/>
            <person name="Boufleur T.R."/>
            <person name="Ciampi-Guillardi M."/>
            <person name="Sukno S.A."/>
            <person name="Thon M.R."/>
            <person name="Massola Junior N.S."/>
            <person name="Baroncelli R."/>
        </authorList>
    </citation>
    <scope>NUCLEOTIDE SEQUENCE</scope>
    <source>
        <strain evidence="1">LFN00145</strain>
    </source>
</reference>
<evidence type="ECO:0000313" key="2">
    <source>
        <dbReference type="Proteomes" id="UP000654918"/>
    </source>
</evidence>
<keyword evidence="2" id="KW-1185">Reference proteome</keyword>
<gene>
    <name evidence="1" type="ORF">CPLU01_11373</name>
</gene>
<accession>A0A8H6K2J8</accession>